<organism evidence="1 2">
    <name type="scientific">Vaccinium darrowii</name>
    <dbReference type="NCBI Taxonomy" id="229202"/>
    <lineage>
        <taxon>Eukaryota</taxon>
        <taxon>Viridiplantae</taxon>
        <taxon>Streptophyta</taxon>
        <taxon>Embryophyta</taxon>
        <taxon>Tracheophyta</taxon>
        <taxon>Spermatophyta</taxon>
        <taxon>Magnoliopsida</taxon>
        <taxon>eudicotyledons</taxon>
        <taxon>Gunneridae</taxon>
        <taxon>Pentapetalae</taxon>
        <taxon>asterids</taxon>
        <taxon>Ericales</taxon>
        <taxon>Ericaceae</taxon>
        <taxon>Vaccinioideae</taxon>
        <taxon>Vaccinieae</taxon>
        <taxon>Vaccinium</taxon>
    </lineage>
</organism>
<protein>
    <submittedName>
        <fullName evidence="1">Uncharacterized protein</fullName>
    </submittedName>
</protein>
<evidence type="ECO:0000313" key="2">
    <source>
        <dbReference type="Proteomes" id="UP000828048"/>
    </source>
</evidence>
<gene>
    <name evidence="1" type="ORF">Vadar_032632</name>
</gene>
<accession>A0ACB7Y3E8</accession>
<dbReference type="EMBL" id="CM037155">
    <property type="protein sequence ID" value="KAH7848003.1"/>
    <property type="molecule type" value="Genomic_DNA"/>
</dbReference>
<name>A0ACB7Y3E8_9ERIC</name>
<keyword evidence="2" id="KW-1185">Reference proteome</keyword>
<reference evidence="1 2" key="1">
    <citation type="journal article" date="2021" name="Hortic Res">
        <title>High-quality reference genome and annotation aids understanding of berry development for evergreen blueberry (Vaccinium darrowii).</title>
        <authorList>
            <person name="Yu J."/>
            <person name="Hulse-Kemp A.M."/>
            <person name="Babiker E."/>
            <person name="Staton M."/>
        </authorList>
    </citation>
    <scope>NUCLEOTIDE SEQUENCE [LARGE SCALE GENOMIC DNA]</scope>
    <source>
        <strain evidence="2">cv. NJ 8807/NJ 8810</strain>
        <tissue evidence="1">Young leaf</tissue>
    </source>
</reference>
<dbReference type="Proteomes" id="UP000828048">
    <property type="component" value="Chromosome 5"/>
</dbReference>
<proteinExistence type="predicted"/>
<sequence length="460" mass="50639">MTLFLLSKMGKHQHHPHTVSRFFPSPFGSCRYRTVSDIIENSIIPITTLKSIHPVPTHPFIKNKPKKGSAISKTGQIDSGLKGRRYPPLTPISPLKSSNHKSDVSAGFAITKNSSSSHSGWFSSEGEQEEEGEIDGESDEFYSLSSDSSISSRRKIRSGSGRRGKSRGSQMVTCPFEVSAISARSSICRETGKSEGNPCRKNDCNSQETPTPRRKRGESRGSDMDTCPSEASAISADASSICRGSRKVEANSGREIGSFNREMHKNRRRRGESRGSETGSCAFEESAISADSGSIGKMNSKSRSKAGGTSRETGKCSRGIVEGADCLLLQTEYEGRKRYEIPTSTIRKSATDSTNSLRISTKSFRGIERDRSYQLMGQCPIVMGDGRVKQSYAVEKTTSDPYSDFKESMVDMILEKDIFEDEDLEKLLHCFLSLNSSHHHNVILQVFAEISEAFCSIKSE</sequence>
<comment type="caution">
    <text evidence="1">The sequence shown here is derived from an EMBL/GenBank/DDBJ whole genome shotgun (WGS) entry which is preliminary data.</text>
</comment>
<evidence type="ECO:0000313" key="1">
    <source>
        <dbReference type="EMBL" id="KAH7848003.1"/>
    </source>
</evidence>